<dbReference type="Gene3D" id="1.10.3110.10">
    <property type="entry name" value="protoporphyrinogen ix oxidase, domain 3"/>
    <property type="match status" value="1"/>
</dbReference>
<dbReference type="EMBL" id="LK056654">
    <property type="protein sequence ID" value="CDU22150.1"/>
    <property type="molecule type" value="Genomic_DNA"/>
</dbReference>
<dbReference type="InterPro" id="IPR050464">
    <property type="entry name" value="Zeta_carotene_desat/Oxidored"/>
</dbReference>
<dbReference type="GO" id="GO:0016491">
    <property type="term" value="F:oxidoreductase activity"/>
    <property type="evidence" value="ECO:0007669"/>
    <property type="project" value="InterPro"/>
</dbReference>
<protein>
    <recommendedName>
        <fullName evidence="2">Amine oxidase domain-containing protein</fullName>
    </recommendedName>
</protein>
<feature type="transmembrane region" description="Helical" evidence="1">
    <location>
        <begin position="535"/>
        <end position="556"/>
    </location>
</feature>
<dbReference type="SUPFAM" id="SSF51905">
    <property type="entry name" value="FAD/NAD(P)-binding domain"/>
    <property type="match status" value="1"/>
</dbReference>
<dbReference type="InterPro" id="IPR002937">
    <property type="entry name" value="Amino_oxidase"/>
</dbReference>
<dbReference type="PANTHER" id="PTHR42923">
    <property type="entry name" value="PROTOPORPHYRINOGEN OXIDASE"/>
    <property type="match status" value="1"/>
</dbReference>
<evidence type="ECO:0000259" key="2">
    <source>
        <dbReference type="Pfam" id="PF01593"/>
    </source>
</evidence>
<dbReference type="InterPro" id="IPR036188">
    <property type="entry name" value="FAD/NAD-bd_sf"/>
</dbReference>
<proteinExistence type="predicted"/>
<keyword evidence="1" id="KW-0812">Transmembrane</keyword>
<dbReference type="OrthoDB" id="5977668at2759"/>
<evidence type="ECO:0000313" key="3">
    <source>
        <dbReference type="EMBL" id="CDU22150.1"/>
    </source>
</evidence>
<keyword evidence="1" id="KW-1133">Transmembrane helix</keyword>
<keyword evidence="1" id="KW-0472">Membrane</keyword>
<evidence type="ECO:0000256" key="1">
    <source>
        <dbReference type="SAM" id="Phobius"/>
    </source>
</evidence>
<accession>A0A127Z7Q6</accession>
<feature type="domain" description="Amine oxidase" evidence="2">
    <location>
        <begin position="436"/>
        <end position="490"/>
    </location>
</feature>
<gene>
    <name evidence="3" type="ORF">SPSC_00780</name>
</gene>
<dbReference type="Pfam" id="PF13450">
    <property type="entry name" value="NAD_binding_8"/>
    <property type="match status" value="1"/>
</dbReference>
<dbReference type="AlphaFoldDB" id="A0A127Z7Q6"/>
<name>A0A127Z7Q6_9BASI</name>
<dbReference type="Pfam" id="PF01593">
    <property type="entry name" value="Amino_oxidase"/>
    <property type="match status" value="1"/>
</dbReference>
<reference evidence="3" key="1">
    <citation type="submission" date="2014-06" db="EMBL/GenBank/DDBJ databases">
        <authorList>
            <person name="Ju J."/>
            <person name="Zhang J."/>
        </authorList>
    </citation>
    <scope>NUCLEOTIDE SEQUENCE</scope>
    <source>
        <strain evidence="3">SscI8</strain>
    </source>
</reference>
<sequence>MKIAVVGGGVSGLSSIWALNEYSSHQVHLFEPLPWIGGHANTVTFTSPTSASPASAKSTPVDTGFIVFNRVTYPNFLRFLQHAGVDILNSDMSFSVTRFISELGGYGGFEWAGGSVAALFCQASNLLNPGHWRMVWDIVRFNQQSVDYLRSCKQNPVEGAEMSIGEWLDERGYSRSFRKNYLIPMTASIWSTAPETALSSFPALTLLRFMHNHHLLQILDRPQWLTIKNGSRSYVDRIVSRLPQERIHQGNQKGEVVAAWIDGRNAKWTLKTADGVKHAGWDRVIFAAHADDTLRMLQAGEAEDLSVGRQVLETLARFQFSQNVAVLHADTRLMPARRAAWSAWNFLAETVPVSSSSSSASISSSNGTLTANGGEEINGKQLSTCQGDVDRVSLTYWMNLLQSLPESKYGPVLVTLNPTTSPTSPYTPRAELVLKRQSYSHPLYTPDTVLAQTALKPLQGTRGAFFAGAWTNYGFHEDGFSSGLRAAEAVGEVYLPFDVRDAERKVPEGKEWGCRVVEVVDGYAKRRVVTKGAEVVLVVVLHLLAVVEVVLAVVGVGKGWVEEVRRVKGHVEESVTEGKVKSS</sequence>
<dbReference type="Gene3D" id="3.90.660.20">
    <property type="entry name" value="Protoporphyrinogen oxidase, mitochondrial, domain 2"/>
    <property type="match status" value="1"/>
</dbReference>
<dbReference type="Gene3D" id="3.50.50.60">
    <property type="entry name" value="FAD/NAD(P)-binding domain"/>
    <property type="match status" value="2"/>
</dbReference>
<organism evidence="3">
    <name type="scientific">Sporisorium scitamineum</name>
    <dbReference type="NCBI Taxonomy" id="49012"/>
    <lineage>
        <taxon>Eukaryota</taxon>
        <taxon>Fungi</taxon>
        <taxon>Dikarya</taxon>
        <taxon>Basidiomycota</taxon>
        <taxon>Ustilaginomycotina</taxon>
        <taxon>Ustilaginomycetes</taxon>
        <taxon>Ustilaginales</taxon>
        <taxon>Ustilaginaceae</taxon>
        <taxon>Sporisorium</taxon>
    </lineage>
</organism>
<dbReference type="PANTHER" id="PTHR42923:SF17">
    <property type="entry name" value="AMINE OXIDASE DOMAIN-CONTAINING PROTEIN"/>
    <property type="match status" value="1"/>
</dbReference>